<keyword evidence="6" id="KW-0813">Transport</keyword>
<dbReference type="SUPFAM" id="SSF82215">
    <property type="entry name" value="C-terminal autoproteolytic domain of nucleoporin nup98"/>
    <property type="match status" value="1"/>
</dbReference>
<dbReference type="InterPro" id="IPR036903">
    <property type="entry name" value="Nup98_auto-Pept-S59_dom_sf"/>
</dbReference>
<sequence>MFGQTNKSAFGSSGFGAQGAGGAFGTPNIFGTTATPAANNTGGLFGTTTTQQGNIFGAGTSTFGQTTTGGVFGGQQQTSKASLFSTTGQQSTNLFSTPASNGIGTKTPAPAAFGSAVQNTGAFGSSIGGGTSLFGSSNAGVSNPTSTLFGSANTSTVLAGQSGTTIKFNPPSGQDGVIKGGVSTNISTRHQCISSMKEYEAKSLEELRAEDYVVNRKGPQTGSAGVFTNPQTTQAQTSFSFGTQNKTPGFVGFSQTATSGGTSLFSQPQQAQSTGGLFSSGASNTKFGTTPSVGSTSFGGFGSGSSAIGQNTANKGLFGQPANTPVGGLFGTTQTASSAGNGFGSTQSSFGTNTQAGGLFSNKTTSFAQPAVSAGNTFGQQNTATTGGLFASKLPAGQSSTGINFGQTPATGFGTCSTGLFGNKTSGFGATNTLGATGFCQTATNLGIGANSGITGGLQNKPVLGGLNLSNPGLCQSVANNATLAQSLVLQNENEQVLNQLKKTLVYSPYGNSPLFRNLENNNVSREDLVKPTNPIAQKAALSSHNQYKVSPRPMARIKPKVLNTVPKEKCQLFDGLEEEDLSFGNVTFVPRRNVKKLTIKGGSPFNKPNSFTGTAELDTSRSLSIQQTPDIQEDDRQQVISTLKVEESPGFNSHPPVYKDLAPNGLFQNISESFLNDTISDFNHQASNCDNKTQMIGSPVKAHPAGVVLCRHGYYTSPSLETLAELIDKNGDCIVDDFVIGREGYGSVMFPGQTNVANLNLDEIVHFRRKEITIYPEDEEKPPTGTGLNKKAQITLHCVWPCDNNTKEYVKDVEKLAELHYQDKLERITAKIGANFLDYRPETGSWEFEVKHFSKYGLLDEDDDVDDGNNPDPKMLVHPKDQQHQLAVQKQQKKVTPSKPLPGQNDKLHLVECQQDSENKQDEIQILKDVPHLYPLMADKDFQVDFAEEDIIKEVVNFDEIDSSERAPTSHQLASHLGVMAEGLQLRKASFFGDEEFMPKWTDTAITEEKQLPWLARKSLLNTNYSTSSVRNHSPQISAQPQLLSTSFDRTFSTEQKSRLKVLEPIQLPTRAISKRKPVSWSYVKRAMPNLHQSLFVNRERLLMDLGLFQAKQFRIGWGPQWKLVHGGKLLNDSESYLGSVDDQPQKYKLLHKSDGIDRCRLGGDYQQLLIERLIVSPLHHKPPFQQTVIDHLTIQLRYSHIAIEFGSPHVVPCIGNTIINPLISCAQNAMNKLADSQEYDLYRQSELVWELCQALWGNLEDPLIEDLKPNSYAYQIARQDALSVWFEKAVLESVNQETEELKAKVGSEASVIFQHLTGHQLVEASSVAQLNGDHRLALLIAEASKVEDISKYISHQLVMWAQSEMDELIKSDRIKIYALLAGMFVWRTSSNQNVNVCENLDWKRAMAVHLWYFCQPTCTVSEALEAYSEAFDSRLDQSYAAPPLPPYLETLMETEAKQDVCFQLIKLFCDRSYPLHKLLNPTSAIPNCLDYRLSRENAVLELLIRHISLHPDDEEEECEQFLQDTLRIPTEWIHQAKAIRAGHCNEKEKEAWHWLKAGNWNKAHQLIISHLASRAIVNENCTDLKRLLNELASPEISCTVEDWDKGGCVFLDYITMMETLQQLQQSDPSVVELDKLQSDVCQLSRCLRGLKCYTATDRLCQSEMAKRTANLMRTLLQMKCNGTSINEMLVTETIDLPLPEDYALQELHQLTRCYMLGVTT</sequence>
<keyword evidence="13" id="KW-0653">Protein transport</keyword>
<evidence type="ECO:0000256" key="13">
    <source>
        <dbReference type="ARBA" id="ARBA00022927"/>
    </source>
</evidence>
<keyword evidence="12" id="KW-0720">Serine protease</keyword>
<keyword evidence="9" id="KW-0378">Hydrolase</keyword>
<keyword evidence="17" id="KW-0539">Nucleus</keyword>
<evidence type="ECO:0000256" key="6">
    <source>
        <dbReference type="ARBA" id="ARBA00022448"/>
    </source>
</evidence>
<dbReference type="Pfam" id="PF04096">
    <property type="entry name" value="Nucleoporin2"/>
    <property type="match status" value="1"/>
</dbReference>
<evidence type="ECO:0000256" key="15">
    <source>
        <dbReference type="ARBA" id="ARBA00023132"/>
    </source>
</evidence>
<evidence type="ECO:0000256" key="7">
    <source>
        <dbReference type="ARBA" id="ARBA00022670"/>
    </source>
</evidence>
<dbReference type="InterPro" id="IPR007230">
    <property type="entry name" value="Nup98_auto-Pept-S59_dom"/>
</dbReference>
<dbReference type="GO" id="GO:0034398">
    <property type="term" value="P:telomere tethering at nuclear periphery"/>
    <property type="evidence" value="ECO:0007669"/>
    <property type="project" value="TreeGrafter"/>
</dbReference>
<dbReference type="FunFam" id="3.30.1610.10:FF:000001">
    <property type="entry name" value="Nuclear pore complex protein Nup98-Nup96"/>
    <property type="match status" value="1"/>
</dbReference>
<evidence type="ECO:0000256" key="8">
    <source>
        <dbReference type="ARBA" id="ARBA00022737"/>
    </source>
</evidence>
<organism evidence="19 20">
    <name type="scientific">Paralvinella palmiformis</name>
    <dbReference type="NCBI Taxonomy" id="53620"/>
    <lineage>
        <taxon>Eukaryota</taxon>
        <taxon>Metazoa</taxon>
        <taxon>Spiralia</taxon>
        <taxon>Lophotrochozoa</taxon>
        <taxon>Annelida</taxon>
        <taxon>Polychaeta</taxon>
        <taxon>Sedentaria</taxon>
        <taxon>Canalipalpata</taxon>
        <taxon>Terebellida</taxon>
        <taxon>Terebelliformia</taxon>
        <taxon>Alvinellidae</taxon>
        <taxon>Paralvinella</taxon>
    </lineage>
</organism>
<dbReference type="PANTHER" id="PTHR23198:SF6">
    <property type="entry name" value="NUCLEAR PORE COMPLEX PROTEIN NUP98-NUP96"/>
    <property type="match status" value="1"/>
</dbReference>
<dbReference type="FunFam" id="1.10.10.2360:FF:000001">
    <property type="entry name" value="Nuclear pore complex protein Nup98-Nup96"/>
    <property type="match status" value="1"/>
</dbReference>
<name>A0AAD9KFI1_9ANNE</name>
<dbReference type="Gene3D" id="3.30.1610.10">
    <property type="entry name" value="Peptidase S59, nucleoporin"/>
    <property type="match status" value="1"/>
</dbReference>
<keyword evidence="8" id="KW-0677">Repeat</keyword>
<dbReference type="Pfam" id="PF12110">
    <property type="entry name" value="Nup96"/>
    <property type="match status" value="1"/>
</dbReference>
<dbReference type="Pfam" id="PF13634">
    <property type="entry name" value="Nucleoporin_FG"/>
    <property type="match status" value="3"/>
</dbReference>
<keyword evidence="11" id="KW-0509">mRNA transport</keyword>
<evidence type="ECO:0000256" key="17">
    <source>
        <dbReference type="ARBA" id="ARBA00023242"/>
    </source>
</evidence>
<keyword evidence="7" id="KW-0645">Protease</keyword>
<dbReference type="InterPro" id="IPR037665">
    <property type="entry name" value="Nucleoporin_S59-like"/>
</dbReference>
<dbReference type="GO" id="GO:0006405">
    <property type="term" value="P:RNA export from nucleus"/>
    <property type="evidence" value="ECO:0007669"/>
    <property type="project" value="TreeGrafter"/>
</dbReference>
<evidence type="ECO:0000256" key="14">
    <source>
        <dbReference type="ARBA" id="ARBA00023010"/>
    </source>
</evidence>
<dbReference type="GO" id="GO:0006508">
    <property type="term" value="P:proteolysis"/>
    <property type="evidence" value="ECO:0007669"/>
    <property type="project" value="UniProtKB-KW"/>
</dbReference>
<dbReference type="GO" id="GO:0008236">
    <property type="term" value="F:serine-type peptidase activity"/>
    <property type="evidence" value="ECO:0007669"/>
    <property type="project" value="UniProtKB-KW"/>
</dbReference>
<keyword evidence="10" id="KW-0068">Autocatalytic cleavage</keyword>
<dbReference type="GO" id="GO:0044614">
    <property type="term" value="C:nuclear pore cytoplasmic filaments"/>
    <property type="evidence" value="ECO:0007669"/>
    <property type="project" value="TreeGrafter"/>
</dbReference>
<evidence type="ECO:0000256" key="5">
    <source>
        <dbReference type="ARBA" id="ARBA00013472"/>
    </source>
</evidence>
<dbReference type="GO" id="GO:0005654">
    <property type="term" value="C:nucleoplasm"/>
    <property type="evidence" value="ECO:0007669"/>
    <property type="project" value="UniProtKB-SubCell"/>
</dbReference>
<evidence type="ECO:0000256" key="4">
    <source>
        <dbReference type="ARBA" id="ARBA00008926"/>
    </source>
</evidence>
<evidence type="ECO:0000256" key="3">
    <source>
        <dbReference type="ARBA" id="ARBA00004642"/>
    </source>
</evidence>
<dbReference type="Gene3D" id="1.25.40.690">
    <property type="match status" value="1"/>
</dbReference>
<evidence type="ECO:0000256" key="16">
    <source>
        <dbReference type="ARBA" id="ARBA00023136"/>
    </source>
</evidence>
<dbReference type="Proteomes" id="UP001208570">
    <property type="component" value="Unassembled WGS sequence"/>
</dbReference>
<reference evidence="19" key="1">
    <citation type="journal article" date="2023" name="Mol. Biol. Evol.">
        <title>Third-Generation Sequencing Reveals the Adaptive Role of the Epigenome in Three Deep-Sea Polychaetes.</title>
        <authorList>
            <person name="Perez M."/>
            <person name="Aroh O."/>
            <person name="Sun Y."/>
            <person name="Lan Y."/>
            <person name="Juniper S.K."/>
            <person name="Young C.R."/>
            <person name="Angers B."/>
            <person name="Qian P.Y."/>
        </authorList>
    </citation>
    <scope>NUCLEOTIDE SEQUENCE</scope>
    <source>
        <strain evidence="19">P08H-3</strain>
    </source>
</reference>
<dbReference type="Pfam" id="PF21240">
    <property type="entry name" value="Nup98_GLEBS"/>
    <property type="match status" value="1"/>
</dbReference>
<gene>
    <name evidence="19" type="ORF">LSH36_3g17077</name>
</gene>
<dbReference type="InterPro" id="IPR021967">
    <property type="entry name" value="Nup98_C"/>
</dbReference>
<dbReference type="GO" id="GO:0051028">
    <property type="term" value="P:mRNA transport"/>
    <property type="evidence" value="ECO:0007669"/>
    <property type="project" value="UniProtKB-KW"/>
</dbReference>
<dbReference type="Gene3D" id="1.10.10.2360">
    <property type="match status" value="1"/>
</dbReference>
<comment type="subcellular location">
    <subcellularLocation>
        <location evidence="2">Nucleus membrane</location>
        <topology evidence="2">Peripheral membrane protein</topology>
        <orientation evidence="2">Nucleoplasmic side</orientation>
    </subcellularLocation>
    <subcellularLocation>
        <location evidence="1">Nucleus</location>
        <location evidence="1">Nuclear pore complex</location>
    </subcellularLocation>
    <subcellularLocation>
        <location evidence="3">Nucleus</location>
        <location evidence="3">Nucleoplasm</location>
    </subcellularLocation>
</comment>
<comment type="similarity">
    <text evidence="4">Belongs to the nucleoporin GLFG family.</text>
</comment>
<dbReference type="GO" id="GO:0003723">
    <property type="term" value="F:RNA binding"/>
    <property type="evidence" value="ECO:0007669"/>
    <property type="project" value="TreeGrafter"/>
</dbReference>
<evidence type="ECO:0000256" key="9">
    <source>
        <dbReference type="ARBA" id="ARBA00022801"/>
    </source>
</evidence>
<dbReference type="PROSITE" id="PS51434">
    <property type="entry name" value="NUP_C"/>
    <property type="match status" value="1"/>
</dbReference>
<evidence type="ECO:0000256" key="10">
    <source>
        <dbReference type="ARBA" id="ARBA00022813"/>
    </source>
</evidence>
<keyword evidence="15" id="KW-0906">Nuclear pore complex</keyword>
<keyword evidence="20" id="KW-1185">Reference proteome</keyword>
<evidence type="ECO:0000259" key="18">
    <source>
        <dbReference type="PROSITE" id="PS51434"/>
    </source>
</evidence>
<evidence type="ECO:0000313" key="20">
    <source>
        <dbReference type="Proteomes" id="UP001208570"/>
    </source>
</evidence>
<dbReference type="GO" id="GO:0031965">
    <property type="term" value="C:nuclear membrane"/>
    <property type="evidence" value="ECO:0007669"/>
    <property type="project" value="UniProtKB-SubCell"/>
</dbReference>
<protein>
    <recommendedName>
        <fullName evidence="5">Nuclear pore complex protein Nup98-Nup96</fullName>
    </recommendedName>
</protein>
<dbReference type="InterPro" id="IPR025574">
    <property type="entry name" value="Nucleoporin_FG_rpt"/>
</dbReference>
<dbReference type="GO" id="GO:0008139">
    <property type="term" value="F:nuclear localization sequence binding"/>
    <property type="evidence" value="ECO:0007669"/>
    <property type="project" value="TreeGrafter"/>
</dbReference>
<evidence type="ECO:0000256" key="11">
    <source>
        <dbReference type="ARBA" id="ARBA00022816"/>
    </source>
</evidence>
<keyword evidence="14" id="KW-0811">Translocation</keyword>
<comment type="caution">
    <text evidence="19">The sequence shown here is derived from an EMBL/GenBank/DDBJ whole genome shotgun (WGS) entry which is preliminary data.</text>
</comment>
<feature type="domain" description="Peptidase S59" evidence="18">
    <location>
        <begin position="712"/>
        <end position="854"/>
    </location>
</feature>
<dbReference type="EMBL" id="JAODUP010000003">
    <property type="protein sequence ID" value="KAK2170352.1"/>
    <property type="molecule type" value="Genomic_DNA"/>
</dbReference>
<accession>A0AAD9KFI1</accession>
<dbReference type="GO" id="GO:0006606">
    <property type="term" value="P:protein import into nucleus"/>
    <property type="evidence" value="ECO:0007669"/>
    <property type="project" value="TreeGrafter"/>
</dbReference>
<evidence type="ECO:0000256" key="1">
    <source>
        <dbReference type="ARBA" id="ARBA00004567"/>
    </source>
</evidence>
<proteinExistence type="inferred from homology"/>
<dbReference type="PANTHER" id="PTHR23198">
    <property type="entry name" value="NUCLEOPORIN"/>
    <property type="match status" value="1"/>
</dbReference>
<evidence type="ECO:0000313" key="19">
    <source>
        <dbReference type="EMBL" id="KAK2170352.1"/>
    </source>
</evidence>
<evidence type="ECO:0000256" key="2">
    <source>
        <dbReference type="ARBA" id="ARBA00004620"/>
    </source>
</evidence>
<dbReference type="GO" id="GO:0017056">
    <property type="term" value="F:structural constituent of nuclear pore"/>
    <property type="evidence" value="ECO:0007669"/>
    <property type="project" value="InterPro"/>
</dbReference>
<dbReference type="GO" id="GO:0000973">
    <property type="term" value="P:post-transcriptional tethering of RNA polymerase II gene DNA at nuclear periphery"/>
    <property type="evidence" value="ECO:0007669"/>
    <property type="project" value="TreeGrafter"/>
</dbReference>
<keyword evidence="16" id="KW-0472">Membrane</keyword>
<evidence type="ECO:0000256" key="12">
    <source>
        <dbReference type="ARBA" id="ARBA00022825"/>
    </source>
</evidence>